<proteinExistence type="inferred from homology"/>
<evidence type="ECO:0000256" key="6">
    <source>
        <dbReference type="ARBA" id="ARBA00022723"/>
    </source>
</evidence>
<comment type="cofactor">
    <cofactor evidence="1">
        <name>Mn(2+)</name>
        <dbReference type="ChEBI" id="CHEBI:29035"/>
    </cofactor>
</comment>
<feature type="compositionally biased region" description="Basic and acidic residues" evidence="11">
    <location>
        <begin position="305"/>
        <end position="330"/>
    </location>
</feature>
<evidence type="ECO:0000256" key="10">
    <source>
        <dbReference type="RuleBase" id="RU003465"/>
    </source>
</evidence>
<keyword evidence="6" id="KW-0479">Metal-binding</keyword>
<dbReference type="SMART" id="SM00332">
    <property type="entry name" value="PP2Cc"/>
    <property type="match status" value="1"/>
</dbReference>
<keyword evidence="9" id="KW-0464">Manganese</keyword>
<evidence type="ECO:0000256" key="9">
    <source>
        <dbReference type="ARBA" id="ARBA00023211"/>
    </source>
</evidence>
<name>A0A9W6ZJG5_9STRA</name>
<dbReference type="InterPro" id="IPR015655">
    <property type="entry name" value="PP2C"/>
</dbReference>
<comment type="subcellular location">
    <subcellularLocation>
        <location evidence="3">Membrane</location>
        <topology evidence="3">Peripheral membrane protein</topology>
    </subcellularLocation>
</comment>
<dbReference type="OrthoDB" id="10264738at2759"/>
<comment type="similarity">
    <text evidence="4 10">Belongs to the PP2C family.</text>
</comment>
<dbReference type="PANTHER" id="PTHR13832">
    <property type="entry name" value="PROTEIN PHOSPHATASE 2C"/>
    <property type="match status" value="1"/>
</dbReference>
<evidence type="ECO:0000256" key="3">
    <source>
        <dbReference type="ARBA" id="ARBA00004170"/>
    </source>
</evidence>
<gene>
    <name evidence="13" type="ORF">TrST_g4239</name>
</gene>
<evidence type="ECO:0000256" key="1">
    <source>
        <dbReference type="ARBA" id="ARBA00001936"/>
    </source>
</evidence>
<dbReference type="InterPro" id="IPR001932">
    <property type="entry name" value="PPM-type_phosphatase-like_dom"/>
</dbReference>
<sequence length="330" mass="36083">MGTLLDKPVTEKEDTEEGEAHGLRYGVSSMQGWRVDMEDSHCYEPNLDEELPGVSLFSVFDGHGGQFAAKYAASNITRILKSQQKYKDYVASPTDPSTLGSALQSCFLQIDVEMLQTPTMSSKKDRSGCTAVCVVVTPTHLICANAGDSRSCYKTSSVLPLSDDHKPYNPTESSRIENAGGYVSMKRVDGDLAVSRALGDFQYKDRPDLKPEEQKVTAYPDIEIKERKGEDEYIVIACDGIWDVCSNEECCGLVEEILGEGEGKAGLISEEMLDVCLERGSRDNMTCGVILFEGAKIAEGGEGVQARREKREEEAKAEALAKETEGEGTE</sequence>
<evidence type="ECO:0000259" key="12">
    <source>
        <dbReference type="PROSITE" id="PS51746"/>
    </source>
</evidence>
<evidence type="ECO:0000256" key="11">
    <source>
        <dbReference type="SAM" id="MobiDB-lite"/>
    </source>
</evidence>
<dbReference type="EMBL" id="BRXY01000008">
    <property type="protein sequence ID" value="GMH52163.1"/>
    <property type="molecule type" value="Genomic_DNA"/>
</dbReference>
<dbReference type="InterPro" id="IPR000222">
    <property type="entry name" value="PP2C_BS"/>
</dbReference>
<feature type="domain" description="PPM-type phosphatase" evidence="12">
    <location>
        <begin position="24"/>
        <end position="292"/>
    </location>
</feature>
<dbReference type="Proteomes" id="UP001165085">
    <property type="component" value="Unassembled WGS sequence"/>
</dbReference>
<dbReference type="AlphaFoldDB" id="A0A9W6ZJG5"/>
<evidence type="ECO:0000256" key="5">
    <source>
        <dbReference type="ARBA" id="ARBA00013081"/>
    </source>
</evidence>
<dbReference type="GO" id="GO:0046872">
    <property type="term" value="F:metal ion binding"/>
    <property type="evidence" value="ECO:0007669"/>
    <property type="project" value="UniProtKB-KW"/>
</dbReference>
<evidence type="ECO:0000256" key="8">
    <source>
        <dbReference type="ARBA" id="ARBA00022912"/>
    </source>
</evidence>
<dbReference type="FunFam" id="3.60.40.10:FF:000075">
    <property type="entry name" value="Protein phosphatase 2C, putative"/>
    <property type="match status" value="1"/>
</dbReference>
<dbReference type="SUPFAM" id="SSF81606">
    <property type="entry name" value="PP2C-like"/>
    <property type="match status" value="1"/>
</dbReference>
<evidence type="ECO:0000313" key="14">
    <source>
        <dbReference type="Proteomes" id="UP001165085"/>
    </source>
</evidence>
<evidence type="ECO:0000256" key="7">
    <source>
        <dbReference type="ARBA" id="ARBA00022801"/>
    </source>
</evidence>
<dbReference type="GO" id="GO:0016020">
    <property type="term" value="C:membrane"/>
    <property type="evidence" value="ECO:0007669"/>
    <property type="project" value="UniProtKB-SubCell"/>
</dbReference>
<feature type="region of interest" description="Disordered" evidence="11">
    <location>
        <begin position="301"/>
        <end position="330"/>
    </location>
</feature>
<dbReference type="Gene3D" id="3.60.40.10">
    <property type="entry name" value="PPM-type phosphatase domain"/>
    <property type="match status" value="1"/>
</dbReference>
<evidence type="ECO:0000313" key="13">
    <source>
        <dbReference type="EMBL" id="GMH52163.1"/>
    </source>
</evidence>
<dbReference type="InterPro" id="IPR036457">
    <property type="entry name" value="PPM-type-like_dom_sf"/>
</dbReference>
<keyword evidence="7 10" id="KW-0378">Hydrolase</keyword>
<keyword evidence="14" id="KW-1185">Reference proteome</keyword>
<accession>A0A9W6ZJG5</accession>
<dbReference type="GO" id="GO:0004722">
    <property type="term" value="F:protein serine/threonine phosphatase activity"/>
    <property type="evidence" value="ECO:0007669"/>
    <property type="project" value="UniProtKB-EC"/>
</dbReference>
<comment type="caution">
    <text evidence="13">The sequence shown here is derived from an EMBL/GenBank/DDBJ whole genome shotgun (WGS) entry which is preliminary data.</text>
</comment>
<dbReference type="PANTHER" id="PTHR13832:SF565">
    <property type="entry name" value="AT28366P-RELATED"/>
    <property type="match status" value="1"/>
</dbReference>
<evidence type="ECO:0000256" key="4">
    <source>
        <dbReference type="ARBA" id="ARBA00006702"/>
    </source>
</evidence>
<protein>
    <recommendedName>
        <fullName evidence="5">protein-serine/threonine phosphatase</fullName>
        <ecNumber evidence="5">3.1.3.16</ecNumber>
    </recommendedName>
</protein>
<keyword evidence="8 10" id="KW-0904">Protein phosphatase</keyword>
<dbReference type="Pfam" id="PF00481">
    <property type="entry name" value="PP2C"/>
    <property type="match status" value="1"/>
</dbReference>
<evidence type="ECO:0000256" key="2">
    <source>
        <dbReference type="ARBA" id="ARBA00001946"/>
    </source>
</evidence>
<dbReference type="EC" id="3.1.3.16" evidence="5"/>
<dbReference type="CDD" id="cd00143">
    <property type="entry name" value="PP2Cc"/>
    <property type="match status" value="1"/>
</dbReference>
<dbReference type="PROSITE" id="PS51746">
    <property type="entry name" value="PPM_2"/>
    <property type="match status" value="1"/>
</dbReference>
<reference evidence="14" key="1">
    <citation type="journal article" date="2023" name="Commun. Biol.">
        <title>Genome analysis of Parmales, the sister group of diatoms, reveals the evolutionary specialization of diatoms from phago-mixotrophs to photoautotrophs.</title>
        <authorList>
            <person name="Ban H."/>
            <person name="Sato S."/>
            <person name="Yoshikawa S."/>
            <person name="Yamada K."/>
            <person name="Nakamura Y."/>
            <person name="Ichinomiya M."/>
            <person name="Sato N."/>
            <person name="Blanc-Mathieu R."/>
            <person name="Endo H."/>
            <person name="Kuwata A."/>
            <person name="Ogata H."/>
        </authorList>
    </citation>
    <scope>NUCLEOTIDE SEQUENCE [LARGE SCALE GENOMIC DNA]</scope>
    <source>
        <strain evidence="14">NIES 3701</strain>
    </source>
</reference>
<comment type="cofactor">
    <cofactor evidence="2">
        <name>Mg(2+)</name>
        <dbReference type="ChEBI" id="CHEBI:18420"/>
    </cofactor>
</comment>
<organism evidence="13 14">
    <name type="scientific">Triparma strigata</name>
    <dbReference type="NCBI Taxonomy" id="1606541"/>
    <lineage>
        <taxon>Eukaryota</taxon>
        <taxon>Sar</taxon>
        <taxon>Stramenopiles</taxon>
        <taxon>Ochrophyta</taxon>
        <taxon>Bolidophyceae</taxon>
        <taxon>Parmales</taxon>
        <taxon>Triparmaceae</taxon>
        <taxon>Triparma</taxon>
    </lineage>
</organism>
<dbReference type="PROSITE" id="PS01032">
    <property type="entry name" value="PPM_1"/>
    <property type="match status" value="1"/>
</dbReference>